<accession>M4BMQ1</accession>
<dbReference type="Proteomes" id="UP000011713">
    <property type="component" value="Unassembled WGS sequence"/>
</dbReference>
<dbReference type="EMBL" id="JH598426">
    <property type="status" value="NOT_ANNOTATED_CDS"/>
    <property type="molecule type" value="Genomic_DNA"/>
</dbReference>
<reference evidence="2" key="1">
    <citation type="journal article" date="2010" name="Science">
        <title>Signatures of adaptation to obligate biotrophy in the Hyaloperonospora arabidopsidis genome.</title>
        <authorList>
            <person name="Baxter L."/>
            <person name="Tripathy S."/>
            <person name="Ishaque N."/>
            <person name="Boot N."/>
            <person name="Cabral A."/>
            <person name="Kemen E."/>
            <person name="Thines M."/>
            <person name="Ah-Fong A."/>
            <person name="Anderson R."/>
            <person name="Badejoko W."/>
            <person name="Bittner-Eddy P."/>
            <person name="Boore J.L."/>
            <person name="Chibucos M.C."/>
            <person name="Coates M."/>
            <person name="Dehal P."/>
            <person name="Delehaunty K."/>
            <person name="Dong S."/>
            <person name="Downton P."/>
            <person name="Dumas B."/>
            <person name="Fabro G."/>
            <person name="Fronick C."/>
            <person name="Fuerstenberg S.I."/>
            <person name="Fulton L."/>
            <person name="Gaulin E."/>
            <person name="Govers F."/>
            <person name="Hughes L."/>
            <person name="Humphray S."/>
            <person name="Jiang R.H."/>
            <person name="Judelson H."/>
            <person name="Kamoun S."/>
            <person name="Kyung K."/>
            <person name="Meijer H."/>
            <person name="Minx P."/>
            <person name="Morris P."/>
            <person name="Nelson J."/>
            <person name="Phuntumart V."/>
            <person name="Qutob D."/>
            <person name="Rehmany A."/>
            <person name="Rougon-Cardoso A."/>
            <person name="Ryden P."/>
            <person name="Torto-Alalibo T."/>
            <person name="Studholme D."/>
            <person name="Wang Y."/>
            <person name="Win J."/>
            <person name="Wood J."/>
            <person name="Clifton S.W."/>
            <person name="Rogers J."/>
            <person name="Van den Ackerveken G."/>
            <person name="Jones J.D."/>
            <person name="McDowell J.M."/>
            <person name="Beynon J."/>
            <person name="Tyler B.M."/>
        </authorList>
    </citation>
    <scope>NUCLEOTIDE SEQUENCE [LARGE SCALE GENOMIC DNA]</scope>
    <source>
        <strain evidence="2">Emoy2</strain>
    </source>
</reference>
<dbReference type="EnsemblProtists" id="HpaT807689">
    <property type="protein sequence ID" value="HpaP807689"/>
    <property type="gene ID" value="HpaG807689"/>
</dbReference>
<dbReference type="EnsemblProtists" id="HpaT807688">
    <property type="protein sequence ID" value="HpaP807688"/>
    <property type="gene ID" value="HpaG807688"/>
</dbReference>
<proteinExistence type="predicted"/>
<dbReference type="VEuPathDB" id="FungiDB:HpaG807688"/>
<evidence type="ECO:0000313" key="2">
    <source>
        <dbReference type="Proteomes" id="UP000011713"/>
    </source>
</evidence>
<sequence length="53" mass="5866">MARGKCSRKFSPPYSPIPYARLLRVPPGIRVADTHEGPVLCSTCRWPTPSVGR</sequence>
<dbReference type="HOGENOM" id="CLU_3072802_0_0_1"/>
<protein>
    <submittedName>
        <fullName evidence="1">Uncharacterized protein</fullName>
    </submittedName>
</protein>
<reference evidence="1" key="2">
    <citation type="submission" date="2015-06" db="UniProtKB">
        <authorList>
            <consortium name="EnsemblProtists"/>
        </authorList>
    </citation>
    <scope>IDENTIFICATION</scope>
    <source>
        <strain evidence="1">Emoy2</strain>
    </source>
</reference>
<keyword evidence="2" id="KW-1185">Reference proteome</keyword>
<name>M4BMQ1_HYAAE</name>
<dbReference type="AlphaFoldDB" id="M4BMQ1"/>
<organism evidence="1 2">
    <name type="scientific">Hyaloperonospora arabidopsidis (strain Emoy2)</name>
    <name type="common">Downy mildew agent</name>
    <name type="synonym">Peronospora arabidopsidis</name>
    <dbReference type="NCBI Taxonomy" id="559515"/>
    <lineage>
        <taxon>Eukaryota</taxon>
        <taxon>Sar</taxon>
        <taxon>Stramenopiles</taxon>
        <taxon>Oomycota</taxon>
        <taxon>Peronosporomycetes</taxon>
        <taxon>Peronosporales</taxon>
        <taxon>Peronosporaceae</taxon>
        <taxon>Hyaloperonospora</taxon>
    </lineage>
</organism>
<dbReference type="InParanoid" id="M4BMQ1"/>
<evidence type="ECO:0000313" key="1">
    <source>
        <dbReference type="EnsemblProtists" id="HpaP807688"/>
    </source>
</evidence>